<evidence type="ECO:0000259" key="3">
    <source>
        <dbReference type="PROSITE" id="PS50158"/>
    </source>
</evidence>
<dbReference type="AlphaFoldDB" id="A0A6L2L2L3"/>
<dbReference type="InterPro" id="IPR043502">
    <property type="entry name" value="DNA/RNA_pol_sf"/>
</dbReference>
<dbReference type="EMBL" id="BKCJ010003608">
    <property type="protein sequence ID" value="GEU56103.1"/>
    <property type="molecule type" value="Genomic_DNA"/>
</dbReference>
<dbReference type="InterPro" id="IPR050951">
    <property type="entry name" value="Retrovirus_Pol_polyprotein"/>
</dbReference>
<keyword evidence="1" id="KW-0862">Zinc</keyword>
<evidence type="ECO:0000256" key="2">
    <source>
        <dbReference type="SAM" id="MobiDB-lite"/>
    </source>
</evidence>
<gene>
    <name evidence="4" type="ORF">Tci_028081</name>
</gene>
<protein>
    <recommendedName>
        <fullName evidence="3">CCHC-type domain-containing protein</fullName>
    </recommendedName>
</protein>
<comment type="caution">
    <text evidence="4">The sequence shown here is derived from an EMBL/GenBank/DDBJ whole genome shotgun (WGS) entry which is preliminary data.</text>
</comment>
<dbReference type="InterPro" id="IPR001969">
    <property type="entry name" value="Aspartic_peptidase_AS"/>
</dbReference>
<reference evidence="4" key="1">
    <citation type="journal article" date="2019" name="Sci. Rep.">
        <title>Draft genome of Tanacetum cinerariifolium, the natural source of mosquito coil.</title>
        <authorList>
            <person name="Yamashiro T."/>
            <person name="Shiraishi A."/>
            <person name="Satake H."/>
            <person name="Nakayama K."/>
        </authorList>
    </citation>
    <scope>NUCLEOTIDE SEQUENCE</scope>
</reference>
<name>A0A6L2L2L3_TANCI</name>
<dbReference type="Gene3D" id="3.10.10.10">
    <property type="entry name" value="HIV Type 1 Reverse Transcriptase, subunit A, domain 1"/>
    <property type="match status" value="1"/>
</dbReference>
<evidence type="ECO:0000256" key="1">
    <source>
        <dbReference type="PROSITE-ProRule" id="PRU00047"/>
    </source>
</evidence>
<accession>A0A6L2L2L3</accession>
<dbReference type="CDD" id="cd01647">
    <property type="entry name" value="RT_LTR"/>
    <property type="match status" value="1"/>
</dbReference>
<dbReference type="InterPro" id="IPR043128">
    <property type="entry name" value="Rev_trsase/Diguanyl_cyclase"/>
</dbReference>
<keyword evidence="1" id="KW-0479">Metal-binding</keyword>
<dbReference type="GO" id="GO:0006508">
    <property type="term" value="P:proteolysis"/>
    <property type="evidence" value="ECO:0007669"/>
    <property type="project" value="InterPro"/>
</dbReference>
<dbReference type="GO" id="GO:0003676">
    <property type="term" value="F:nucleic acid binding"/>
    <property type="evidence" value="ECO:0007669"/>
    <property type="project" value="InterPro"/>
</dbReference>
<sequence>MNGKPHPFNGTEGVVGLRRWIEKVEQVFEICKCAEEDKVMFVASTFKGHALTWWNGNDGGRDLDLDFEGGDIEAYNNRFHELALTSPDLVPNEQKKIKRYMKGFLKRIKGNIASARPTTLHEAINLARELMEQAVQGKAVRLNKNNKRRWEEHQRNQPNNRNRNRNKNNNNQQHQQNRRQDTGRAYVAAPTEGKTYAGTLPKCNRCNLHHTGRCPPKCRRFQRLGHQEADCKVRLTGTDDNPLRNVTCYGCGEKGHLKHLCLKGRNQQNEGARVRAYVVVENPQENPNVVTGTFLLNDHYVSVLFDSGAERSFVSIKFTPFINISPVALNTSYDVELADGKIIVRIPFPNGKIFEIHGERPKKDPKSLSCIKAGDVRQDDIRTVCDFPGVFPDDLTGLPLLQGACCFSKIDLRSRYHQLRVREEDIPKTVFRTRYGHFEFIVMPFGLTNAPAVFMDLMNRVFQFLGHMVNREGIHVDPSKVESIKNWKTPESPTMIRSFLGLDGYYRRGVGLSYSITTNVKSNTFMAEAQDEASKDLKGPAEWLRGLERHFKKQNNSGMYFFDRVWIESVGGIRKLIMDEAHTSRYSVHPGA</sequence>
<dbReference type="GO" id="GO:0008270">
    <property type="term" value="F:zinc ion binding"/>
    <property type="evidence" value="ECO:0007669"/>
    <property type="project" value="UniProtKB-KW"/>
</dbReference>
<dbReference type="InterPro" id="IPR000477">
    <property type="entry name" value="RT_dom"/>
</dbReference>
<dbReference type="Gene3D" id="4.10.60.10">
    <property type="entry name" value="Zinc finger, CCHC-type"/>
    <property type="match status" value="1"/>
</dbReference>
<dbReference type="CDD" id="cd00303">
    <property type="entry name" value="retropepsin_like"/>
    <property type="match status" value="1"/>
</dbReference>
<dbReference type="Pfam" id="PF08284">
    <property type="entry name" value="RVP_2"/>
    <property type="match status" value="1"/>
</dbReference>
<dbReference type="PROSITE" id="PS00141">
    <property type="entry name" value="ASP_PROTEASE"/>
    <property type="match status" value="1"/>
</dbReference>
<dbReference type="InterPro" id="IPR001878">
    <property type="entry name" value="Znf_CCHC"/>
</dbReference>
<dbReference type="PANTHER" id="PTHR37984:SF5">
    <property type="entry name" value="PROTEIN NYNRIN-LIKE"/>
    <property type="match status" value="1"/>
</dbReference>
<dbReference type="GO" id="GO:0004190">
    <property type="term" value="F:aspartic-type endopeptidase activity"/>
    <property type="evidence" value="ECO:0007669"/>
    <property type="project" value="InterPro"/>
</dbReference>
<feature type="non-terminal residue" evidence="4">
    <location>
        <position position="592"/>
    </location>
</feature>
<dbReference type="SUPFAM" id="SSF56672">
    <property type="entry name" value="DNA/RNA polymerases"/>
    <property type="match status" value="1"/>
</dbReference>
<feature type="region of interest" description="Disordered" evidence="2">
    <location>
        <begin position="140"/>
        <end position="184"/>
    </location>
</feature>
<organism evidence="4">
    <name type="scientific">Tanacetum cinerariifolium</name>
    <name type="common">Dalmatian daisy</name>
    <name type="synonym">Chrysanthemum cinerariifolium</name>
    <dbReference type="NCBI Taxonomy" id="118510"/>
    <lineage>
        <taxon>Eukaryota</taxon>
        <taxon>Viridiplantae</taxon>
        <taxon>Streptophyta</taxon>
        <taxon>Embryophyta</taxon>
        <taxon>Tracheophyta</taxon>
        <taxon>Spermatophyta</taxon>
        <taxon>Magnoliopsida</taxon>
        <taxon>eudicotyledons</taxon>
        <taxon>Gunneridae</taxon>
        <taxon>Pentapetalae</taxon>
        <taxon>asterids</taxon>
        <taxon>campanulids</taxon>
        <taxon>Asterales</taxon>
        <taxon>Asteraceae</taxon>
        <taxon>Asteroideae</taxon>
        <taxon>Anthemideae</taxon>
        <taxon>Anthemidinae</taxon>
        <taxon>Tanacetum</taxon>
    </lineage>
</organism>
<evidence type="ECO:0000313" key="4">
    <source>
        <dbReference type="EMBL" id="GEU56103.1"/>
    </source>
</evidence>
<keyword evidence="1" id="KW-0863">Zinc-finger</keyword>
<dbReference type="PROSITE" id="PS50158">
    <property type="entry name" value="ZF_CCHC"/>
    <property type="match status" value="1"/>
</dbReference>
<dbReference type="Gene3D" id="3.30.70.270">
    <property type="match status" value="2"/>
</dbReference>
<feature type="domain" description="CCHC-type" evidence="3">
    <location>
        <begin position="248"/>
        <end position="261"/>
    </location>
</feature>
<dbReference type="PANTHER" id="PTHR37984">
    <property type="entry name" value="PROTEIN CBG26694"/>
    <property type="match status" value="1"/>
</dbReference>
<proteinExistence type="predicted"/>
<feature type="compositionally biased region" description="Low complexity" evidence="2">
    <location>
        <begin position="156"/>
        <end position="175"/>
    </location>
</feature>
<dbReference type="Pfam" id="PF00078">
    <property type="entry name" value="RVT_1"/>
    <property type="match status" value="1"/>
</dbReference>